<dbReference type="SUPFAM" id="SSF54849">
    <property type="entry name" value="GroEL-intermediate domain like"/>
    <property type="match status" value="1"/>
</dbReference>
<dbReference type="FunFam" id="1.10.560.10:FF:000070">
    <property type="entry name" value="Uncharacterized protein"/>
    <property type="match status" value="1"/>
</dbReference>
<evidence type="ECO:0000256" key="3">
    <source>
        <dbReference type="ARBA" id="ARBA00014424"/>
    </source>
</evidence>
<dbReference type="GO" id="GO:0140662">
    <property type="term" value="F:ATP-dependent protein folding chaperone"/>
    <property type="evidence" value="ECO:0007669"/>
    <property type="project" value="InterPro"/>
</dbReference>
<dbReference type="InterPro" id="IPR027413">
    <property type="entry name" value="GROEL-like_equatorial_sf"/>
</dbReference>
<dbReference type="InterPro" id="IPR027410">
    <property type="entry name" value="TCP-1-like_intermed_sf"/>
</dbReference>
<keyword evidence="5 10" id="KW-0547">Nucleotide-binding</keyword>
<accession>A0A6B2L1D9</accession>
<keyword evidence="6 10" id="KW-0067">ATP-binding</keyword>
<keyword evidence="4" id="KW-0963">Cytoplasm</keyword>
<dbReference type="EMBL" id="GIBP01001736">
    <property type="protein sequence ID" value="NDV30705.1"/>
    <property type="molecule type" value="Transcribed_RNA"/>
</dbReference>
<dbReference type="GO" id="GO:0005524">
    <property type="term" value="F:ATP binding"/>
    <property type="evidence" value="ECO:0007669"/>
    <property type="project" value="UniProtKB-KW"/>
</dbReference>
<comment type="similarity">
    <text evidence="2 10">Belongs to the TCP-1 chaperonin family.</text>
</comment>
<evidence type="ECO:0000256" key="9">
    <source>
        <dbReference type="ARBA" id="ARBA00030049"/>
    </source>
</evidence>
<evidence type="ECO:0000256" key="10">
    <source>
        <dbReference type="RuleBase" id="RU004187"/>
    </source>
</evidence>
<dbReference type="InterPro" id="IPR017998">
    <property type="entry name" value="Chaperone_TCP-1"/>
</dbReference>
<dbReference type="InterPro" id="IPR027409">
    <property type="entry name" value="GroEL-like_apical_dom_sf"/>
</dbReference>
<organism evidence="11">
    <name type="scientific">Arcella intermedia</name>
    <dbReference type="NCBI Taxonomy" id="1963864"/>
    <lineage>
        <taxon>Eukaryota</taxon>
        <taxon>Amoebozoa</taxon>
        <taxon>Tubulinea</taxon>
        <taxon>Elardia</taxon>
        <taxon>Arcellinida</taxon>
        <taxon>Sphaerothecina</taxon>
        <taxon>Arcellidae</taxon>
        <taxon>Arcella</taxon>
    </lineage>
</organism>
<dbReference type="InterPro" id="IPR012715">
    <property type="entry name" value="Chap_CCT_alpha"/>
</dbReference>
<dbReference type="SUPFAM" id="SSF48592">
    <property type="entry name" value="GroEL equatorial domain-like"/>
    <property type="match status" value="1"/>
</dbReference>
<dbReference type="PANTHER" id="PTHR11353">
    <property type="entry name" value="CHAPERONIN"/>
    <property type="match status" value="1"/>
</dbReference>
<dbReference type="InterPro" id="IPR002194">
    <property type="entry name" value="Chaperonin_TCP-1_CS"/>
</dbReference>
<dbReference type="GO" id="GO:0051082">
    <property type="term" value="F:unfolded protein binding"/>
    <property type="evidence" value="ECO:0007669"/>
    <property type="project" value="InterPro"/>
</dbReference>
<reference evidence="11" key="1">
    <citation type="journal article" date="2020" name="J. Eukaryot. Microbiol.">
        <title>De novo Sequencing, Assembly and Annotation of the Transcriptome for the Free-Living Testate Amoeba Arcella intermedia.</title>
        <authorList>
            <person name="Ribeiro G.M."/>
            <person name="Porfirio-Sousa A.L."/>
            <person name="Maurer-Alcala X.X."/>
            <person name="Katz L.A."/>
            <person name="Lahr D.J.G."/>
        </authorList>
    </citation>
    <scope>NUCLEOTIDE SEQUENCE</scope>
</reference>
<dbReference type="PRINTS" id="PR00304">
    <property type="entry name" value="TCOMPLEXTCP1"/>
</dbReference>
<dbReference type="PROSITE" id="PS00995">
    <property type="entry name" value="TCP1_3"/>
    <property type="match status" value="1"/>
</dbReference>
<dbReference type="NCBIfam" id="NF041082">
    <property type="entry name" value="thermosome_alpha"/>
    <property type="match status" value="1"/>
</dbReference>
<dbReference type="InterPro" id="IPR053374">
    <property type="entry name" value="TCP-1_chaperonin"/>
</dbReference>
<dbReference type="Gene3D" id="3.30.260.10">
    <property type="entry name" value="TCP-1-like chaperonin intermediate domain"/>
    <property type="match status" value="1"/>
</dbReference>
<evidence type="ECO:0000256" key="1">
    <source>
        <dbReference type="ARBA" id="ARBA00004496"/>
    </source>
</evidence>
<dbReference type="Gene3D" id="3.50.7.10">
    <property type="entry name" value="GroEL"/>
    <property type="match status" value="1"/>
</dbReference>
<dbReference type="GO" id="GO:0005737">
    <property type="term" value="C:cytoplasm"/>
    <property type="evidence" value="ECO:0007669"/>
    <property type="project" value="UniProtKB-SubCell"/>
</dbReference>
<dbReference type="NCBIfam" id="NF041083">
    <property type="entry name" value="thermosome_beta"/>
    <property type="match status" value="1"/>
</dbReference>
<evidence type="ECO:0000256" key="2">
    <source>
        <dbReference type="ARBA" id="ARBA00008020"/>
    </source>
</evidence>
<dbReference type="Pfam" id="PF00118">
    <property type="entry name" value="Cpn60_TCP1"/>
    <property type="match status" value="1"/>
</dbReference>
<comment type="function">
    <text evidence="8">Molecular chaperone; assists the folding of proteins upon ATP hydrolysis. Known to play a role, in vitro, in the folding of actin and tubulin.</text>
</comment>
<evidence type="ECO:0000256" key="6">
    <source>
        <dbReference type="ARBA" id="ARBA00022840"/>
    </source>
</evidence>
<dbReference type="InterPro" id="IPR002423">
    <property type="entry name" value="Cpn60/GroEL/TCP-1"/>
</dbReference>
<sequence length="548" mass="59320">MSVSIEQVIDGARQKGEDVRSSNVTACVALANIVKTSFGPTGLDKMLVDEIGDVTITNDGATILSKLEVEHPAAKVLVELAHLQDKEVGDGTTSVVLLAAELLKRGNALVKKKIHPTSIISGYRVAMREACSYVKERCSIPINELGNESLVQCAKTSIASKIIGSESDYFSNMVVNALKRVARKNDKGKVKYPIGAINILKATGKSSRDSLLVEGFALNCVRASEGMPKQLNKVKIALLDFNLERTKLPNGVVFDITDPEQTHQLHKREDDILKERVELIIKSGANVILTTKGIDDLATKYMVESGVIGVRRVSKSDLKYIARATGGTVLLTLANLEGGESFDPSTLGEAESISQEPLADQELIIIKGTKNNATASIILRGANSLMLEEMERSVHDSLCAVKRVLESREVVPGGGAVETALSMHLETFAESLGTREMLAVVEFANALLAIPKILVVNAAYDATDLIAKLCTLHHAGQTNPEKKHYSRFGLDLHNGKVRNSVEAGVLEPTMSKIKSIRFATEAAITILRIDDHIQLNPKPEPQHPGHDH</sequence>
<evidence type="ECO:0000256" key="5">
    <source>
        <dbReference type="ARBA" id="ARBA00022741"/>
    </source>
</evidence>
<comment type="subcellular location">
    <subcellularLocation>
        <location evidence="1">Cytoplasm</location>
    </subcellularLocation>
</comment>
<name>A0A6B2L1D9_9EUKA</name>
<dbReference type="AlphaFoldDB" id="A0A6B2L1D9"/>
<keyword evidence="7 10" id="KW-0143">Chaperone</keyword>
<dbReference type="CDD" id="cd03335">
    <property type="entry name" value="TCP1_alpha"/>
    <property type="match status" value="1"/>
</dbReference>
<evidence type="ECO:0000256" key="8">
    <source>
        <dbReference type="ARBA" id="ARBA00024677"/>
    </source>
</evidence>
<evidence type="ECO:0000256" key="7">
    <source>
        <dbReference type="ARBA" id="ARBA00023186"/>
    </source>
</evidence>
<dbReference type="PROSITE" id="PS00750">
    <property type="entry name" value="TCP1_1"/>
    <property type="match status" value="1"/>
</dbReference>
<evidence type="ECO:0000256" key="4">
    <source>
        <dbReference type="ARBA" id="ARBA00022490"/>
    </source>
</evidence>
<evidence type="ECO:0000313" key="11">
    <source>
        <dbReference type="EMBL" id="NDV30705.1"/>
    </source>
</evidence>
<dbReference type="NCBIfam" id="TIGR02340">
    <property type="entry name" value="chap_CCT_alpha"/>
    <property type="match status" value="1"/>
</dbReference>
<dbReference type="PROSITE" id="PS00751">
    <property type="entry name" value="TCP1_2"/>
    <property type="match status" value="1"/>
</dbReference>
<dbReference type="SUPFAM" id="SSF52029">
    <property type="entry name" value="GroEL apical domain-like"/>
    <property type="match status" value="1"/>
</dbReference>
<dbReference type="GO" id="GO:0016887">
    <property type="term" value="F:ATP hydrolysis activity"/>
    <property type="evidence" value="ECO:0007669"/>
    <property type="project" value="InterPro"/>
</dbReference>
<dbReference type="InterPro" id="IPR054827">
    <property type="entry name" value="thermosome_alpha"/>
</dbReference>
<dbReference type="Gene3D" id="1.10.560.10">
    <property type="entry name" value="GroEL-like equatorial domain"/>
    <property type="match status" value="1"/>
</dbReference>
<protein>
    <recommendedName>
        <fullName evidence="3">T-complex protein 1 subunit alpha</fullName>
    </recommendedName>
    <alternativeName>
        <fullName evidence="9">CCT-alpha</fullName>
    </alternativeName>
</protein>
<proteinExistence type="inferred from homology"/>